<dbReference type="RefSeq" id="WP_203747305.1">
    <property type="nucleotide sequence ID" value="NZ_BAAAUC010000049.1"/>
</dbReference>
<keyword evidence="3" id="KW-1185">Reference proteome</keyword>
<dbReference type="Proteomes" id="UP000619479">
    <property type="component" value="Unassembled WGS sequence"/>
</dbReference>
<keyword evidence="1" id="KW-0812">Transmembrane</keyword>
<proteinExistence type="predicted"/>
<protein>
    <recommendedName>
        <fullName evidence="4">DUF5666 domain-containing protein</fullName>
    </recommendedName>
</protein>
<evidence type="ECO:0000313" key="3">
    <source>
        <dbReference type="Proteomes" id="UP000619479"/>
    </source>
</evidence>
<feature type="transmembrane region" description="Helical" evidence="1">
    <location>
        <begin position="32"/>
        <end position="54"/>
    </location>
</feature>
<sequence length="164" mass="16513">MNDDTEVLPRTPTEAEHEDLNSAIAHAAPKRWWNHTTLVLAGVVLLVAGFAGGAQVQKHWGSSSSAPASAPVGAGMPSGMGEFGQNRQPIPGSATAGTISRVDGNIVYVTTAAGETVTVRASETTTVSRSTAATMADLTAGLTITVQGVADSEGVVTATAITAG</sequence>
<organism evidence="2 3">
    <name type="scientific">Actinoplanes cyaneus</name>
    <dbReference type="NCBI Taxonomy" id="52696"/>
    <lineage>
        <taxon>Bacteria</taxon>
        <taxon>Bacillati</taxon>
        <taxon>Actinomycetota</taxon>
        <taxon>Actinomycetes</taxon>
        <taxon>Micromonosporales</taxon>
        <taxon>Micromonosporaceae</taxon>
        <taxon>Actinoplanes</taxon>
    </lineage>
</organism>
<dbReference type="AlphaFoldDB" id="A0A919MEL3"/>
<keyword evidence="1" id="KW-0472">Membrane</keyword>
<dbReference type="EMBL" id="BOMH01000045">
    <property type="protein sequence ID" value="GID68286.1"/>
    <property type="molecule type" value="Genomic_DNA"/>
</dbReference>
<evidence type="ECO:0008006" key="4">
    <source>
        <dbReference type="Google" id="ProtNLM"/>
    </source>
</evidence>
<evidence type="ECO:0000256" key="1">
    <source>
        <dbReference type="SAM" id="Phobius"/>
    </source>
</evidence>
<gene>
    <name evidence="2" type="ORF">Acy02nite_61670</name>
</gene>
<reference evidence="2" key="1">
    <citation type="submission" date="2021-01" db="EMBL/GenBank/DDBJ databases">
        <title>Whole genome shotgun sequence of Actinoplanes cyaneus NBRC 14990.</title>
        <authorList>
            <person name="Komaki H."/>
            <person name="Tamura T."/>
        </authorList>
    </citation>
    <scope>NUCLEOTIDE SEQUENCE</scope>
    <source>
        <strain evidence="2">NBRC 14990</strain>
    </source>
</reference>
<comment type="caution">
    <text evidence="2">The sequence shown here is derived from an EMBL/GenBank/DDBJ whole genome shotgun (WGS) entry which is preliminary data.</text>
</comment>
<keyword evidence="1" id="KW-1133">Transmembrane helix</keyword>
<evidence type="ECO:0000313" key="2">
    <source>
        <dbReference type="EMBL" id="GID68286.1"/>
    </source>
</evidence>
<accession>A0A919MEL3</accession>
<name>A0A919MEL3_9ACTN</name>